<feature type="domain" description="Polymerase/histidinol phosphatase N-terminal" evidence="1">
    <location>
        <begin position="3"/>
        <end position="67"/>
    </location>
</feature>
<dbReference type="InterPro" id="IPR016195">
    <property type="entry name" value="Pol/histidinol_Pase-like"/>
</dbReference>
<reference evidence="3 5" key="2">
    <citation type="submission" date="2018-10" db="EMBL/GenBank/DDBJ databases">
        <title>Draft genome sequence of Zhongshania sp. DSW25-10.</title>
        <authorList>
            <person name="Oh J."/>
        </authorList>
    </citation>
    <scope>NUCLEOTIDE SEQUENCE [LARGE SCALE GENOMIC DNA]</scope>
    <source>
        <strain evidence="3 5">DSW25-10</strain>
    </source>
</reference>
<gene>
    <name evidence="2" type="ORF">C0068_11290</name>
    <name evidence="3" type="ORF">D0911_01105</name>
</gene>
<evidence type="ECO:0000313" key="4">
    <source>
        <dbReference type="Proteomes" id="UP000237222"/>
    </source>
</evidence>
<dbReference type="GO" id="GO:0035312">
    <property type="term" value="F:5'-3' DNA exonuclease activity"/>
    <property type="evidence" value="ECO:0007669"/>
    <property type="project" value="TreeGrafter"/>
</dbReference>
<dbReference type="EMBL" id="PQGG01000028">
    <property type="protein sequence ID" value="POP52408.1"/>
    <property type="molecule type" value="Genomic_DNA"/>
</dbReference>
<dbReference type="PANTHER" id="PTHR42924">
    <property type="entry name" value="EXONUCLEASE"/>
    <property type="match status" value="1"/>
</dbReference>
<proteinExistence type="predicted"/>
<evidence type="ECO:0000259" key="1">
    <source>
        <dbReference type="SMART" id="SM00481"/>
    </source>
</evidence>
<dbReference type="InterPro" id="IPR004013">
    <property type="entry name" value="PHP_dom"/>
</dbReference>
<dbReference type="EMBL" id="RHGB01000001">
    <property type="protein sequence ID" value="RNL67659.1"/>
    <property type="molecule type" value="Genomic_DNA"/>
</dbReference>
<keyword evidence="5" id="KW-1185">Reference proteome</keyword>
<name>A0A2S4HEL1_9GAMM</name>
<reference evidence="2" key="1">
    <citation type="submission" date="2018-01" db="EMBL/GenBank/DDBJ databases">
        <authorList>
            <person name="Yu X.-D."/>
        </authorList>
    </citation>
    <scope>NUCLEOTIDE SEQUENCE</scope>
    <source>
        <strain evidence="2">ZX-21</strain>
    </source>
</reference>
<dbReference type="GO" id="GO:0004534">
    <property type="term" value="F:5'-3' RNA exonuclease activity"/>
    <property type="evidence" value="ECO:0007669"/>
    <property type="project" value="TreeGrafter"/>
</dbReference>
<dbReference type="PANTHER" id="PTHR42924:SF3">
    <property type="entry name" value="POLYMERASE_HISTIDINOL PHOSPHATASE N-TERMINAL DOMAIN-CONTAINING PROTEIN"/>
    <property type="match status" value="1"/>
</dbReference>
<dbReference type="OrthoDB" id="9804333at2"/>
<dbReference type="Gene3D" id="1.10.150.650">
    <property type="match status" value="1"/>
</dbReference>
<organism evidence="2 4">
    <name type="scientific">Zhongshania marina</name>
    <dbReference type="NCBI Taxonomy" id="2304603"/>
    <lineage>
        <taxon>Bacteria</taxon>
        <taxon>Pseudomonadati</taxon>
        <taxon>Pseudomonadota</taxon>
        <taxon>Gammaproteobacteria</taxon>
        <taxon>Cellvibrionales</taxon>
        <taxon>Spongiibacteraceae</taxon>
        <taxon>Zhongshania</taxon>
    </lineage>
</organism>
<dbReference type="InterPro" id="IPR003141">
    <property type="entry name" value="Pol/His_phosphatase_N"/>
</dbReference>
<dbReference type="SMART" id="SM00481">
    <property type="entry name" value="POLIIIAc"/>
    <property type="match status" value="1"/>
</dbReference>
<comment type="caution">
    <text evidence="2">The sequence shown here is derived from an EMBL/GenBank/DDBJ whole genome shotgun (WGS) entry which is preliminary data.</text>
</comment>
<dbReference type="Gene3D" id="3.20.20.140">
    <property type="entry name" value="Metal-dependent hydrolases"/>
    <property type="match status" value="1"/>
</dbReference>
<accession>A0A2S4HEL1</accession>
<evidence type="ECO:0000313" key="2">
    <source>
        <dbReference type="EMBL" id="POP52408.1"/>
    </source>
</evidence>
<sequence>MIVDLHTHTTASDGGLSPQELVSRAQQCGVQLLAVTDHDTVDGFRALADIDKGELEIIAGIELSCTWSGVNIHVLGLGIDVSCPRLQLELADQRNARGERARIIAERLEKLGFEGCYEGAANLAEGRAIGRPDFARYLLGAGYVDSMAAAFDKYLGAGKVGDVKAMWPSLESVVAWIKSAGGVAVMAHPLHYKLTNAKLRRMLAEFKEVGGEGIEVCNGRPSASDLNYLKQLCKDFEFEASAGSDFHQPSNWLELGCDAKVIEPCQPVWARWQRTELPA</sequence>
<dbReference type="CDD" id="cd07438">
    <property type="entry name" value="PHP_HisPPase_AMP"/>
    <property type="match status" value="1"/>
</dbReference>
<dbReference type="AlphaFoldDB" id="A0A2S4HEL1"/>
<dbReference type="RefSeq" id="WP_103684593.1">
    <property type="nucleotide sequence ID" value="NZ_PQGG01000028.1"/>
</dbReference>
<dbReference type="Proteomes" id="UP000274695">
    <property type="component" value="Unassembled WGS sequence"/>
</dbReference>
<dbReference type="Pfam" id="PF02811">
    <property type="entry name" value="PHP"/>
    <property type="match status" value="1"/>
</dbReference>
<dbReference type="InterPro" id="IPR052018">
    <property type="entry name" value="PHP_domain"/>
</dbReference>
<protein>
    <submittedName>
        <fullName evidence="3">PHP domain-containing protein</fullName>
    </submittedName>
    <submittedName>
        <fullName evidence="2">Phosphatase</fullName>
    </submittedName>
</protein>
<evidence type="ECO:0000313" key="3">
    <source>
        <dbReference type="EMBL" id="RNL67659.1"/>
    </source>
</evidence>
<dbReference type="SUPFAM" id="SSF89550">
    <property type="entry name" value="PHP domain-like"/>
    <property type="match status" value="1"/>
</dbReference>
<evidence type="ECO:0000313" key="5">
    <source>
        <dbReference type="Proteomes" id="UP000274695"/>
    </source>
</evidence>
<dbReference type="Proteomes" id="UP000237222">
    <property type="component" value="Unassembled WGS sequence"/>
</dbReference>